<accession>W6RMC7</accession>
<dbReference type="GO" id="GO:0006508">
    <property type="term" value="P:proteolysis"/>
    <property type="evidence" value="ECO:0007669"/>
    <property type="project" value="InterPro"/>
</dbReference>
<dbReference type="InterPro" id="IPR000642">
    <property type="entry name" value="Peptidase_M41"/>
</dbReference>
<proteinExistence type="predicted"/>
<dbReference type="GO" id="GO:0004176">
    <property type="term" value="F:ATP-dependent peptidase activity"/>
    <property type="evidence" value="ECO:0007669"/>
    <property type="project" value="InterPro"/>
</dbReference>
<evidence type="ECO:0000313" key="3">
    <source>
        <dbReference type="Proteomes" id="UP000019443"/>
    </source>
</evidence>
<keyword evidence="3" id="KW-1185">Reference proteome</keyword>
<dbReference type="AlphaFoldDB" id="W6RMC7"/>
<keyword evidence="2" id="KW-0614">Plasmid</keyword>
<name>W6RMC7_9HYPH</name>
<dbReference type="EMBL" id="HG916855">
    <property type="protein sequence ID" value="CDM62277.1"/>
    <property type="molecule type" value="Genomic_DNA"/>
</dbReference>
<dbReference type="KEGG" id="rhl:LPU83_pLPU83d_0907"/>
<dbReference type="SUPFAM" id="SSF140990">
    <property type="entry name" value="FtsH protease domain-like"/>
    <property type="match status" value="1"/>
</dbReference>
<dbReference type="GO" id="GO:0005524">
    <property type="term" value="F:ATP binding"/>
    <property type="evidence" value="ECO:0007669"/>
    <property type="project" value="InterPro"/>
</dbReference>
<dbReference type="GO" id="GO:0004222">
    <property type="term" value="F:metalloendopeptidase activity"/>
    <property type="evidence" value="ECO:0007669"/>
    <property type="project" value="InterPro"/>
</dbReference>
<dbReference type="HOGENOM" id="CLU_1823800_0_0_5"/>
<gene>
    <name evidence="2" type="ORF">LPU83_pLPU83d_0907</name>
</gene>
<evidence type="ECO:0000313" key="2">
    <source>
        <dbReference type="EMBL" id="CDM62277.1"/>
    </source>
</evidence>
<evidence type="ECO:0000259" key="1">
    <source>
        <dbReference type="Pfam" id="PF01434"/>
    </source>
</evidence>
<organism evidence="2 3">
    <name type="scientific">Rhizobium favelukesii</name>
    <dbReference type="NCBI Taxonomy" id="348824"/>
    <lineage>
        <taxon>Bacteria</taxon>
        <taxon>Pseudomonadati</taxon>
        <taxon>Pseudomonadota</taxon>
        <taxon>Alphaproteobacteria</taxon>
        <taxon>Hyphomicrobiales</taxon>
        <taxon>Rhizobiaceae</taxon>
        <taxon>Rhizobium/Agrobacterium group</taxon>
        <taxon>Rhizobium</taxon>
    </lineage>
</organism>
<dbReference type="Proteomes" id="UP000019443">
    <property type="component" value="Plasmid pLPU83d"/>
</dbReference>
<geneLocation type="plasmid" evidence="2 3">
    <name>pLPU83d</name>
</geneLocation>
<dbReference type="PATRIC" id="fig|348824.6.peg.6585"/>
<protein>
    <recommendedName>
        <fullName evidence="1">Peptidase M41 domain-containing protein</fullName>
    </recommendedName>
</protein>
<reference evidence="2" key="1">
    <citation type="submission" date="2013-11" db="EMBL/GenBank/DDBJ databases">
        <title>Draft genome sequence of the broad-host-range Rhizobium sp. LPU83 strain, a member of the low-genetic diversity Oregon-like Rhizobium sp. group.</title>
        <authorList>
            <person name="Wibberg D."/>
            <person name="Puehler A."/>
            <person name="Schlueter A."/>
        </authorList>
    </citation>
    <scope>NUCLEOTIDE SEQUENCE [LARGE SCALE GENOMIC DNA]</scope>
    <source>
        <strain evidence="2">LPU83</strain>
        <plasmid evidence="2">pLPU83d</plasmid>
    </source>
</reference>
<dbReference type="InterPro" id="IPR037219">
    <property type="entry name" value="Peptidase_M41-like"/>
</dbReference>
<feature type="domain" description="Peptidase M41" evidence="1">
    <location>
        <begin position="21"/>
        <end position="130"/>
    </location>
</feature>
<dbReference type="Gene3D" id="1.20.58.760">
    <property type="entry name" value="Peptidase M41"/>
    <property type="match status" value="1"/>
</dbReference>
<sequence length="141" mass="15271">MFGAGLQRVDVLILYCQIGSKGGKAAEKAVLEEMYAGSGGGEGSDLHLALDIATILIATHGVSALGFTSFTGSRDLERIRRTDPILRRRVERLLAEELARAEEIISERRADVMRVAEALMEQEVLSGEVVAKFILGRNSPS</sequence>
<dbReference type="Pfam" id="PF01434">
    <property type="entry name" value="Peptidase_M41"/>
    <property type="match status" value="1"/>
</dbReference>